<evidence type="ECO:0000313" key="3">
    <source>
        <dbReference type="Proteomes" id="UP000427906"/>
    </source>
</evidence>
<dbReference type="KEGG" id="dalk:DSCA_32200"/>
<name>A0A5K7YM15_9BACT</name>
<feature type="domain" description="PIN-like" evidence="1">
    <location>
        <begin position="5"/>
        <end position="101"/>
    </location>
</feature>
<dbReference type="RefSeq" id="WP_155320447.1">
    <property type="nucleotide sequence ID" value="NZ_AP021874.1"/>
</dbReference>
<keyword evidence="3" id="KW-1185">Reference proteome</keyword>
<evidence type="ECO:0000259" key="1">
    <source>
        <dbReference type="Pfam" id="PF18475"/>
    </source>
</evidence>
<dbReference type="OrthoDB" id="9791898at2"/>
<dbReference type="Proteomes" id="UP000427906">
    <property type="component" value="Chromosome"/>
</dbReference>
<protein>
    <recommendedName>
        <fullName evidence="1">PIN-like domain-containing protein</fullName>
    </recommendedName>
</protein>
<dbReference type="InterPro" id="IPR041494">
    <property type="entry name" value="PIN7"/>
</dbReference>
<proteinExistence type="predicted"/>
<reference evidence="2 3" key="1">
    <citation type="submission" date="2019-11" db="EMBL/GenBank/DDBJ databases">
        <title>Comparative genomics of hydrocarbon-degrading Desulfosarcina strains.</title>
        <authorList>
            <person name="Watanabe M."/>
            <person name="Kojima H."/>
            <person name="Fukui M."/>
        </authorList>
    </citation>
    <scope>NUCLEOTIDE SEQUENCE [LARGE SCALE GENOMIC DNA]</scope>
    <source>
        <strain evidence="2 3">PL12</strain>
    </source>
</reference>
<sequence length="191" mass="21599">MIWGFVDYENIGSLKDIDFSTYQKLFIFCGPKNPNIKLGNAAISEFITIQIIKLKTNGANNLDFHIAYYLGKFSQTAPKETQFHVITRDNGFNGLVNHIKKTARMCKKITPKTEAKPPSEKLSSCAELTVERLSHIDGRTRPRKEQKLVNWIDSQCGSGRKSIDAKSVFEELVTAGLISNDNQVIKYTLKR</sequence>
<gene>
    <name evidence="2" type="ORF">DSCA_32200</name>
</gene>
<dbReference type="AlphaFoldDB" id="A0A5K7YM15"/>
<evidence type="ECO:0000313" key="2">
    <source>
        <dbReference type="EMBL" id="BBO69290.1"/>
    </source>
</evidence>
<dbReference type="Pfam" id="PF18475">
    <property type="entry name" value="PIN7"/>
    <property type="match status" value="1"/>
</dbReference>
<accession>A0A5K7YM15</accession>
<dbReference type="EMBL" id="AP021874">
    <property type="protein sequence ID" value="BBO69290.1"/>
    <property type="molecule type" value="Genomic_DNA"/>
</dbReference>
<organism evidence="2 3">
    <name type="scientific">Desulfosarcina alkanivorans</name>
    <dbReference type="NCBI Taxonomy" id="571177"/>
    <lineage>
        <taxon>Bacteria</taxon>
        <taxon>Pseudomonadati</taxon>
        <taxon>Thermodesulfobacteriota</taxon>
        <taxon>Desulfobacteria</taxon>
        <taxon>Desulfobacterales</taxon>
        <taxon>Desulfosarcinaceae</taxon>
        <taxon>Desulfosarcina</taxon>
    </lineage>
</organism>